<gene>
    <name evidence="1" type="ORF">M0R45_000386</name>
</gene>
<comment type="caution">
    <text evidence="1">The sequence shown here is derived from an EMBL/GenBank/DDBJ whole genome shotgun (WGS) entry which is preliminary data.</text>
</comment>
<proteinExistence type="predicted"/>
<protein>
    <submittedName>
        <fullName evidence="1">Uncharacterized protein</fullName>
    </submittedName>
</protein>
<organism evidence="1 2">
    <name type="scientific">Rubus argutus</name>
    <name type="common">Southern blackberry</name>
    <dbReference type="NCBI Taxonomy" id="59490"/>
    <lineage>
        <taxon>Eukaryota</taxon>
        <taxon>Viridiplantae</taxon>
        <taxon>Streptophyta</taxon>
        <taxon>Embryophyta</taxon>
        <taxon>Tracheophyta</taxon>
        <taxon>Spermatophyta</taxon>
        <taxon>Magnoliopsida</taxon>
        <taxon>eudicotyledons</taxon>
        <taxon>Gunneridae</taxon>
        <taxon>Pentapetalae</taxon>
        <taxon>rosids</taxon>
        <taxon>fabids</taxon>
        <taxon>Rosales</taxon>
        <taxon>Rosaceae</taxon>
        <taxon>Rosoideae</taxon>
        <taxon>Rosoideae incertae sedis</taxon>
        <taxon>Rubus</taxon>
    </lineage>
</organism>
<dbReference type="EMBL" id="JBEDUW010000169">
    <property type="protein sequence ID" value="KAK9905189.1"/>
    <property type="molecule type" value="Genomic_DNA"/>
</dbReference>
<evidence type="ECO:0000313" key="2">
    <source>
        <dbReference type="Proteomes" id="UP001457282"/>
    </source>
</evidence>
<accession>A0AAW1VPB6</accession>
<name>A0AAW1VPB6_RUBAR</name>
<dbReference type="Proteomes" id="UP001457282">
    <property type="component" value="Unassembled WGS sequence"/>
</dbReference>
<sequence length="100" mass="11599">MRRRDRWVPRGCWGGGDSNKSGLRCWRSRKSHLRSGLFSELYRVDPPCTGYDVVHYLWKLVARRKSFRSQVVRRSLVTRAGSLIDDSEERGTVSSPRVGF</sequence>
<evidence type="ECO:0000313" key="1">
    <source>
        <dbReference type="EMBL" id="KAK9905189.1"/>
    </source>
</evidence>
<reference evidence="1 2" key="1">
    <citation type="journal article" date="2023" name="G3 (Bethesda)">
        <title>A chromosome-length genome assembly and annotation of blackberry (Rubus argutus, cv. 'Hillquist').</title>
        <authorList>
            <person name="Bruna T."/>
            <person name="Aryal R."/>
            <person name="Dudchenko O."/>
            <person name="Sargent D.J."/>
            <person name="Mead D."/>
            <person name="Buti M."/>
            <person name="Cavallini A."/>
            <person name="Hytonen T."/>
            <person name="Andres J."/>
            <person name="Pham M."/>
            <person name="Weisz D."/>
            <person name="Mascagni F."/>
            <person name="Usai G."/>
            <person name="Natali L."/>
            <person name="Bassil N."/>
            <person name="Fernandez G.E."/>
            <person name="Lomsadze A."/>
            <person name="Armour M."/>
            <person name="Olukolu B."/>
            <person name="Poorten T."/>
            <person name="Britton C."/>
            <person name="Davik J."/>
            <person name="Ashrafi H."/>
            <person name="Aiden E.L."/>
            <person name="Borodovsky M."/>
            <person name="Worthington M."/>
        </authorList>
    </citation>
    <scope>NUCLEOTIDE SEQUENCE [LARGE SCALE GENOMIC DNA]</scope>
    <source>
        <strain evidence="1">PI 553951</strain>
    </source>
</reference>
<keyword evidence="2" id="KW-1185">Reference proteome</keyword>
<dbReference type="AlphaFoldDB" id="A0AAW1VPB6"/>